<keyword evidence="3" id="KW-1185">Reference proteome</keyword>
<comment type="caution">
    <text evidence="2">The sequence shown here is derived from an EMBL/GenBank/DDBJ whole genome shotgun (WGS) entry which is preliminary data.</text>
</comment>
<protein>
    <submittedName>
        <fullName evidence="2">Uncharacterized protein</fullName>
    </submittedName>
</protein>
<dbReference type="Proteomes" id="UP000299102">
    <property type="component" value="Unassembled WGS sequence"/>
</dbReference>
<sequence>MRFWSLCNRSLARLSRQAGGPGRRHHIADDGRQQPPNPAPGHRGRLEVPSIGNEKIVGGRAPGGGR</sequence>
<evidence type="ECO:0000313" key="2">
    <source>
        <dbReference type="EMBL" id="GBP07231.1"/>
    </source>
</evidence>
<accession>A0A4C1T1T4</accession>
<feature type="non-terminal residue" evidence="2">
    <location>
        <position position="66"/>
    </location>
</feature>
<dbReference type="EMBL" id="BGZK01008150">
    <property type="protein sequence ID" value="GBP07231.1"/>
    <property type="molecule type" value="Genomic_DNA"/>
</dbReference>
<evidence type="ECO:0000256" key="1">
    <source>
        <dbReference type="SAM" id="MobiDB-lite"/>
    </source>
</evidence>
<organism evidence="2 3">
    <name type="scientific">Eumeta variegata</name>
    <name type="common">Bagworm moth</name>
    <name type="synonym">Eumeta japonica</name>
    <dbReference type="NCBI Taxonomy" id="151549"/>
    <lineage>
        <taxon>Eukaryota</taxon>
        <taxon>Metazoa</taxon>
        <taxon>Ecdysozoa</taxon>
        <taxon>Arthropoda</taxon>
        <taxon>Hexapoda</taxon>
        <taxon>Insecta</taxon>
        <taxon>Pterygota</taxon>
        <taxon>Neoptera</taxon>
        <taxon>Endopterygota</taxon>
        <taxon>Lepidoptera</taxon>
        <taxon>Glossata</taxon>
        <taxon>Ditrysia</taxon>
        <taxon>Tineoidea</taxon>
        <taxon>Psychidae</taxon>
        <taxon>Oiketicinae</taxon>
        <taxon>Eumeta</taxon>
    </lineage>
</organism>
<dbReference type="AlphaFoldDB" id="A0A4C1T1T4"/>
<reference evidence="2 3" key="1">
    <citation type="journal article" date="2019" name="Commun. Biol.">
        <title>The bagworm genome reveals a unique fibroin gene that provides high tensile strength.</title>
        <authorList>
            <person name="Kono N."/>
            <person name="Nakamura H."/>
            <person name="Ohtoshi R."/>
            <person name="Tomita M."/>
            <person name="Numata K."/>
            <person name="Arakawa K."/>
        </authorList>
    </citation>
    <scope>NUCLEOTIDE SEQUENCE [LARGE SCALE GENOMIC DNA]</scope>
</reference>
<evidence type="ECO:0000313" key="3">
    <source>
        <dbReference type="Proteomes" id="UP000299102"/>
    </source>
</evidence>
<name>A0A4C1T1T4_EUMVA</name>
<proteinExistence type="predicted"/>
<feature type="region of interest" description="Disordered" evidence="1">
    <location>
        <begin position="15"/>
        <end position="66"/>
    </location>
</feature>
<gene>
    <name evidence="2" type="ORF">EVAR_73954_1</name>
</gene>